<name>A0A1P8KDY7_9BURK</name>
<dbReference type="InterPro" id="IPR036165">
    <property type="entry name" value="YefM-like_sf"/>
</dbReference>
<dbReference type="RefSeq" id="WP_029705280.1">
    <property type="nucleotide sequence ID" value="NZ_CP019239.1"/>
</dbReference>
<reference evidence="3 4" key="1">
    <citation type="submission" date="2017-01" db="EMBL/GenBank/DDBJ databases">
        <authorList>
            <person name="Mah S.A."/>
            <person name="Swanson W.J."/>
            <person name="Moy G.W."/>
            <person name="Vacquier V.D."/>
        </authorList>
    </citation>
    <scope>NUCLEOTIDE SEQUENCE [LARGE SCALE GENOMIC DNA]</scope>
    <source>
        <strain evidence="3 4">DSM 22694</strain>
    </source>
</reference>
<accession>A0A1P8KDY7</accession>
<dbReference type="Pfam" id="PF02604">
    <property type="entry name" value="PhdYeFM_antitox"/>
    <property type="match status" value="1"/>
</dbReference>
<evidence type="ECO:0000256" key="1">
    <source>
        <dbReference type="ARBA" id="ARBA00009981"/>
    </source>
</evidence>
<dbReference type="PANTHER" id="PTHR33713:SF10">
    <property type="entry name" value="ANTITOXIN YAFN"/>
    <property type="match status" value="1"/>
</dbReference>
<dbReference type="Proteomes" id="UP000186110">
    <property type="component" value="Chromosome"/>
</dbReference>
<gene>
    <name evidence="3" type="ORF">RS694_17905</name>
</gene>
<evidence type="ECO:0000313" key="4">
    <source>
        <dbReference type="Proteomes" id="UP000186110"/>
    </source>
</evidence>
<dbReference type="eggNOG" id="COG2161">
    <property type="taxonomic scope" value="Bacteria"/>
</dbReference>
<dbReference type="Gene3D" id="3.40.1620.10">
    <property type="entry name" value="YefM-like domain"/>
    <property type="match status" value="1"/>
</dbReference>
<protein>
    <recommendedName>
        <fullName evidence="2">Antitoxin</fullName>
    </recommendedName>
</protein>
<evidence type="ECO:0000313" key="3">
    <source>
        <dbReference type="EMBL" id="APW44219.1"/>
    </source>
</evidence>
<comment type="function">
    <text evidence="2">Antitoxin component of a type II toxin-antitoxin (TA) system.</text>
</comment>
<organism evidence="3 4">
    <name type="scientific">Rhodoferax saidenbachensis</name>
    <dbReference type="NCBI Taxonomy" id="1484693"/>
    <lineage>
        <taxon>Bacteria</taxon>
        <taxon>Pseudomonadati</taxon>
        <taxon>Pseudomonadota</taxon>
        <taxon>Betaproteobacteria</taxon>
        <taxon>Burkholderiales</taxon>
        <taxon>Comamonadaceae</taxon>
        <taxon>Rhodoferax</taxon>
    </lineage>
</organism>
<dbReference type="NCBIfam" id="TIGR01552">
    <property type="entry name" value="phd_fam"/>
    <property type="match status" value="1"/>
</dbReference>
<dbReference type="AlphaFoldDB" id="A0A1P8KDY7"/>
<dbReference type="InterPro" id="IPR006442">
    <property type="entry name" value="Antitoxin_Phd/YefM"/>
</dbReference>
<dbReference type="EMBL" id="CP019239">
    <property type="protein sequence ID" value="APW44219.1"/>
    <property type="molecule type" value="Genomic_DNA"/>
</dbReference>
<sequence>MAATHAIYAQTTVSMTDLRRNPSGILEDAGDSPIAVLNHNKPAAYLLSAKAYEALLDRLDDAELTKIVKQRQGGKRVKVTLEAL</sequence>
<comment type="similarity">
    <text evidence="1 2">Belongs to the phD/YefM antitoxin family.</text>
</comment>
<keyword evidence="4" id="KW-1185">Reference proteome</keyword>
<evidence type="ECO:0000256" key="2">
    <source>
        <dbReference type="RuleBase" id="RU362080"/>
    </source>
</evidence>
<dbReference type="InterPro" id="IPR051405">
    <property type="entry name" value="phD/YefM_antitoxin"/>
</dbReference>
<dbReference type="PANTHER" id="PTHR33713">
    <property type="entry name" value="ANTITOXIN YAFN-RELATED"/>
    <property type="match status" value="1"/>
</dbReference>
<dbReference type="KEGG" id="rsb:RS694_17905"/>
<dbReference type="SUPFAM" id="SSF143120">
    <property type="entry name" value="YefM-like"/>
    <property type="match status" value="1"/>
</dbReference>
<proteinExistence type="inferred from homology"/>